<keyword evidence="6" id="KW-1185">Reference proteome</keyword>
<dbReference type="EMBL" id="MCIA01000032">
    <property type="protein sequence ID" value="RKD29397.1"/>
    <property type="molecule type" value="Genomic_DNA"/>
</dbReference>
<evidence type="ECO:0000313" key="5">
    <source>
        <dbReference type="EMBL" id="RKD29397.1"/>
    </source>
</evidence>
<keyword evidence="3" id="KW-0732">Signal</keyword>
<organism evidence="5 6">
    <name type="scientific">Lacrimispora algidixylanolytica</name>
    <dbReference type="NCBI Taxonomy" id="94868"/>
    <lineage>
        <taxon>Bacteria</taxon>
        <taxon>Bacillati</taxon>
        <taxon>Bacillota</taxon>
        <taxon>Clostridia</taxon>
        <taxon>Lachnospirales</taxon>
        <taxon>Lachnospiraceae</taxon>
        <taxon>Lacrimispora</taxon>
    </lineage>
</organism>
<evidence type="ECO:0000259" key="4">
    <source>
        <dbReference type="SMART" id="SM00646"/>
    </source>
</evidence>
<reference evidence="5 6" key="1">
    <citation type="submission" date="2016-08" db="EMBL/GenBank/DDBJ databases">
        <title>A new outlook on sporulation: Clostridium algidixylanolyticum.</title>
        <authorList>
            <person name="Poppleton D.I."/>
            <person name="Gribaldo S."/>
        </authorList>
    </citation>
    <scope>NUCLEOTIDE SEQUENCE [LARGE SCALE GENOMIC DNA]</scope>
    <source>
        <strain evidence="5 6">SPL73</strain>
    </source>
</reference>
<dbReference type="GO" id="GO:0008745">
    <property type="term" value="F:N-acetylmuramoyl-L-alanine amidase activity"/>
    <property type="evidence" value="ECO:0007669"/>
    <property type="project" value="InterPro"/>
</dbReference>
<proteinExistence type="predicted"/>
<accession>A0A419SW01</accession>
<dbReference type="GO" id="GO:0009253">
    <property type="term" value="P:peptidoglycan catabolic process"/>
    <property type="evidence" value="ECO:0007669"/>
    <property type="project" value="InterPro"/>
</dbReference>
<dbReference type="InterPro" id="IPR002508">
    <property type="entry name" value="MurNAc-LAA_cat"/>
</dbReference>
<name>A0A419SW01_9FIRM</name>
<gene>
    <name evidence="5" type="ORF">BET01_08610</name>
</gene>
<feature type="region of interest" description="Disordered" evidence="2">
    <location>
        <begin position="278"/>
        <end position="316"/>
    </location>
</feature>
<comment type="caution">
    <text evidence="5">The sequence shown here is derived from an EMBL/GenBank/DDBJ whole genome shotgun (WGS) entry which is preliminary data.</text>
</comment>
<evidence type="ECO:0000256" key="3">
    <source>
        <dbReference type="SAM" id="SignalP"/>
    </source>
</evidence>
<sequence>MINFKNVLTASASALLLATLISTTAMSTAWAEEETGPAFAPPVSKISAPLIGPGANRSSKLVVVLDPGHGKVNGHYSGCNFEYNGVKYYEDEINMKISTYTKKYLEENTDYIVLLTKDSVEKTVPLEQRAALAASVKADLFVSQHVDSAPGNGTIKNAYGVSSMAPKTGRFNNELALQSQDAANTILNQLSSIGLHNRGLILRDSQNGTMFPDGSMADYYAIPRYSQMYGIRGFIIEHGFLNHTSDLTSYLSTEESYKALGEADAKGIIEYLKKAGKSSFTPNVTTNTDTTQVPPVDGTPASETKGPEASAPQTNS</sequence>
<dbReference type="RefSeq" id="WP_120198231.1">
    <property type="nucleotide sequence ID" value="NZ_MCIA01000032.1"/>
</dbReference>
<protein>
    <recommendedName>
        <fullName evidence="4">MurNAc-LAA domain-containing protein</fullName>
    </recommendedName>
</protein>
<dbReference type="PANTHER" id="PTHR30404">
    <property type="entry name" value="N-ACETYLMURAMOYL-L-ALANINE AMIDASE"/>
    <property type="match status" value="1"/>
</dbReference>
<dbReference type="SUPFAM" id="SSF53187">
    <property type="entry name" value="Zn-dependent exopeptidases"/>
    <property type="match status" value="1"/>
</dbReference>
<dbReference type="PANTHER" id="PTHR30404:SF0">
    <property type="entry name" value="N-ACETYLMURAMOYL-L-ALANINE AMIDASE AMIC"/>
    <property type="match status" value="1"/>
</dbReference>
<evidence type="ECO:0000256" key="2">
    <source>
        <dbReference type="SAM" id="MobiDB-lite"/>
    </source>
</evidence>
<feature type="compositionally biased region" description="Low complexity" evidence="2">
    <location>
        <begin position="281"/>
        <end position="296"/>
    </location>
</feature>
<keyword evidence="1" id="KW-0378">Hydrolase</keyword>
<feature type="domain" description="MurNAc-LAA" evidence="4">
    <location>
        <begin position="130"/>
        <end position="269"/>
    </location>
</feature>
<dbReference type="AlphaFoldDB" id="A0A419SW01"/>
<dbReference type="Proteomes" id="UP000284277">
    <property type="component" value="Unassembled WGS sequence"/>
</dbReference>
<evidence type="ECO:0000313" key="6">
    <source>
        <dbReference type="Proteomes" id="UP000284277"/>
    </source>
</evidence>
<feature type="signal peptide" evidence="3">
    <location>
        <begin position="1"/>
        <end position="31"/>
    </location>
</feature>
<dbReference type="GO" id="GO:0030288">
    <property type="term" value="C:outer membrane-bounded periplasmic space"/>
    <property type="evidence" value="ECO:0007669"/>
    <property type="project" value="TreeGrafter"/>
</dbReference>
<evidence type="ECO:0000256" key="1">
    <source>
        <dbReference type="ARBA" id="ARBA00022801"/>
    </source>
</evidence>
<dbReference type="OrthoDB" id="2051435at2"/>
<dbReference type="CDD" id="cd02696">
    <property type="entry name" value="MurNAc-LAA"/>
    <property type="match status" value="1"/>
</dbReference>
<dbReference type="Pfam" id="PF01520">
    <property type="entry name" value="Amidase_3"/>
    <property type="match status" value="1"/>
</dbReference>
<dbReference type="InterPro" id="IPR050695">
    <property type="entry name" value="N-acetylmuramoyl_amidase_3"/>
</dbReference>
<feature type="chain" id="PRO_5019380485" description="MurNAc-LAA domain-containing protein" evidence="3">
    <location>
        <begin position="32"/>
        <end position="316"/>
    </location>
</feature>
<dbReference type="SMART" id="SM00646">
    <property type="entry name" value="Ami_3"/>
    <property type="match status" value="1"/>
</dbReference>
<dbReference type="Gene3D" id="3.40.630.40">
    <property type="entry name" value="Zn-dependent exopeptidases"/>
    <property type="match status" value="1"/>
</dbReference>